<dbReference type="SUPFAM" id="SSF52218">
    <property type="entry name" value="Flavoproteins"/>
    <property type="match status" value="1"/>
</dbReference>
<dbReference type="InterPro" id="IPR001094">
    <property type="entry name" value="Flavdoxin-like"/>
</dbReference>
<proteinExistence type="predicted"/>
<dbReference type="PANTHER" id="PTHR19384:SF128">
    <property type="entry name" value="NADPH OXIDOREDUCTASE A"/>
    <property type="match status" value="1"/>
</dbReference>
<evidence type="ECO:0000256" key="3">
    <source>
        <dbReference type="ARBA" id="ARBA00022643"/>
    </source>
</evidence>
<keyword evidence="3" id="KW-0288">FMN</keyword>
<keyword evidence="4" id="KW-0249">Electron transport</keyword>
<dbReference type="PRINTS" id="PR00369">
    <property type="entry name" value="FLAVODOXIN"/>
</dbReference>
<accession>A0A379B7I7</accession>
<dbReference type="InterPro" id="IPR008254">
    <property type="entry name" value="Flavodoxin/NO_synth"/>
</dbReference>
<organism evidence="6 7">
    <name type="scientific">[Pasteurella] mairii</name>
    <dbReference type="NCBI Taxonomy" id="757"/>
    <lineage>
        <taxon>Bacteria</taxon>
        <taxon>Pseudomonadati</taxon>
        <taxon>Pseudomonadota</taxon>
        <taxon>Gammaproteobacteria</taxon>
        <taxon>Pasteurellales</taxon>
        <taxon>Pasteurellaceae</taxon>
    </lineage>
</organism>
<evidence type="ECO:0000256" key="1">
    <source>
        <dbReference type="ARBA" id="ARBA00001917"/>
    </source>
</evidence>
<dbReference type="InterPro" id="IPR029039">
    <property type="entry name" value="Flavoprotein-like_sf"/>
</dbReference>
<reference evidence="6 7" key="1">
    <citation type="submission" date="2018-06" db="EMBL/GenBank/DDBJ databases">
        <authorList>
            <consortium name="Pathogen Informatics"/>
            <person name="Doyle S."/>
        </authorList>
    </citation>
    <scope>NUCLEOTIDE SEQUENCE [LARGE SCALE GENOMIC DNA]</scope>
    <source>
        <strain evidence="6 7">NCTC10699</strain>
    </source>
</reference>
<evidence type="ECO:0000313" key="7">
    <source>
        <dbReference type="Proteomes" id="UP000254280"/>
    </source>
</evidence>
<dbReference type="AlphaFoldDB" id="A0A379B7I7"/>
<keyword evidence="7" id="KW-1185">Reference proteome</keyword>
<feature type="domain" description="Flavodoxin-like" evidence="5">
    <location>
        <begin position="5"/>
        <end position="144"/>
    </location>
</feature>
<dbReference type="PANTHER" id="PTHR19384">
    <property type="entry name" value="NITRIC OXIDE SYNTHASE-RELATED"/>
    <property type="match status" value="1"/>
</dbReference>
<evidence type="ECO:0000313" key="6">
    <source>
        <dbReference type="EMBL" id="SUB34524.1"/>
    </source>
</evidence>
<protein>
    <submittedName>
        <fullName evidence="6">Protein MioC</fullName>
    </submittedName>
</protein>
<comment type="cofactor">
    <cofactor evidence="1">
        <name>FMN</name>
        <dbReference type="ChEBI" id="CHEBI:58210"/>
    </cofactor>
</comment>
<keyword evidence="4" id="KW-0813">Transport</keyword>
<dbReference type="Pfam" id="PF00258">
    <property type="entry name" value="Flavodoxin_1"/>
    <property type="match status" value="1"/>
</dbReference>
<name>A0A379B7I7_9PAST</name>
<keyword evidence="2" id="KW-0285">Flavoprotein</keyword>
<dbReference type="GO" id="GO:0050660">
    <property type="term" value="F:flavin adenine dinucleotide binding"/>
    <property type="evidence" value="ECO:0007669"/>
    <property type="project" value="TreeGrafter"/>
</dbReference>
<dbReference type="GO" id="GO:0016491">
    <property type="term" value="F:oxidoreductase activity"/>
    <property type="evidence" value="ECO:0007669"/>
    <property type="project" value="TreeGrafter"/>
</dbReference>
<dbReference type="EMBL" id="UGSS01000002">
    <property type="protein sequence ID" value="SUB34524.1"/>
    <property type="molecule type" value="Genomic_DNA"/>
</dbReference>
<dbReference type="Proteomes" id="UP000254280">
    <property type="component" value="Unassembled WGS sequence"/>
</dbReference>
<dbReference type="Gene3D" id="3.40.50.360">
    <property type="match status" value="1"/>
</dbReference>
<dbReference type="OrthoDB" id="359268at2"/>
<evidence type="ECO:0000256" key="4">
    <source>
        <dbReference type="ARBA" id="ARBA00022982"/>
    </source>
</evidence>
<dbReference type="GO" id="GO:0005829">
    <property type="term" value="C:cytosol"/>
    <property type="evidence" value="ECO:0007669"/>
    <property type="project" value="TreeGrafter"/>
</dbReference>
<dbReference type="PROSITE" id="PS50902">
    <property type="entry name" value="FLAVODOXIN_LIKE"/>
    <property type="match status" value="1"/>
</dbReference>
<dbReference type="NCBIfam" id="NF006531">
    <property type="entry name" value="PRK09004.1"/>
    <property type="match status" value="1"/>
</dbReference>
<dbReference type="GO" id="GO:0010181">
    <property type="term" value="F:FMN binding"/>
    <property type="evidence" value="ECO:0007669"/>
    <property type="project" value="InterPro"/>
</dbReference>
<evidence type="ECO:0000256" key="2">
    <source>
        <dbReference type="ARBA" id="ARBA00022630"/>
    </source>
</evidence>
<evidence type="ECO:0000259" key="5">
    <source>
        <dbReference type="PROSITE" id="PS50902"/>
    </source>
</evidence>
<gene>
    <name evidence="6" type="primary">mioC_2</name>
    <name evidence="6" type="ORF">NCTC10699_02195</name>
</gene>
<sequence length="151" mass="17228">MKPEVCIITGSTLGGAEYLAEHIEDLLQQQGFKPHLYHGPELGEVIEYQYWLVVTSTHGAGEIPDNLRPLFDLLEEEQMDLSNLHFSVIGLGNSDYDTFCYAANRIEHILQQKSAVQICPILKIDMKNTFNPEQEAEQWLPNFTQNLSFFV</sequence>